<dbReference type="Gene3D" id="3.30.420.10">
    <property type="entry name" value="Ribonuclease H-like superfamily/Ribonuclease H"/>
    <property type="match status" value="1"/>
</dbReference>
<dbReference type="InterPro" id="IPR036397">
    <property type="entry name" value="RNaseH_sf"/>
</dbReference>
<dbReference type="InterPro" id="IPR001584">
    <property type="entry name" value="Integrase_cat-core"/>
</dbReference>
<dbReference type="EnsemblProtists" id="Phyra72654">
    <property type="protein sequence ID" value="Phyra72654"/>
    <property type="gene ID" value="Phyra72654"/>
</dbReference>
<dbReference type="InterPro" id="IPR039537">
    <property type="entry name" value="Retrotran_Ty1/copia-like"/>
</dbReference>
<sequence length="283" mass="32187">MINFIDYKSNYCHVFLARTQDAAVKLFEHFLVYFEKEFDCKIHVLRTDSGGEYENVDLFCKRTGVTRQRSEARNYSSDGKAKRMHRTIMNMAWCMIFACGLPLKFWGDAVQYGRASPLKVLTGKSPQLGEIVVFGSPCTVYRDSRKKNFAQLYLPKDRVVATTQHVNNIEALDKEQNLLVQRLYLRDETSQDAETPEGKDQASVAEATSARIKKKRASSKEKSWTREHHVTRSVAKNAGGVTNEAVQPQEPARDIVNSVTEYVMGLLRPTTLAYTCAHVYKEA</sequence>
<feature type="domain" description="Integrase catalytic" evidence="2">
    <location>
        <begin position="1"/>
        <end position="91"/>
    </location>
</feature>
<evidence type="ECO:0000259" key="2">
    <source>
        <dbReference type="PROSITE" id="PS50994"/>
    </source>
</evidence>
<evidence type="ECO:0000313" key="3">
    <source>
        <dbReference type="EnsemblProtists" id="Phyra72654"/>
    </source>
</evidence>
<dbReference type="SUPFAM" id="SSF53098">
    <property type="entry name" value="Ribonuclease H-like"/>
    <property type="match status" value="1"/>
</dbReference>
<dbReference type="Proteomes" id="UP000005238">
    <property type="component" value="Unassembled WGS sequence"/>
</dbReference>
<dbReference type="EMBL" id="DS565998">
    <property type="status" value="NOT_ANNOTATED_CDS"/>
    <property type="molecule type" value="Genomic_DNA"/>
</dbReference>
<feature type="compositionally biased region" description="Basic and acidic residues" evidence="1">
    <location>
        <begin position="218"/>
        <end position="230"/>
    </location>
</feature>
<dbReference type="STRING" id="164328.H3GBI1"/>
<dbReference type="InParanoid" id="H3GBI1"/>
<proteinExistence type="predicted"/>
<organism evidence="3 4">
    <name type="scientific">Phytophthora ramorum</name>
    <name type="common">Sudden oak death agent</name>
    <dbReference type="NCBI Taxonomy" id="164328"/>
    <lineage>
        <taxon>Eukaryota</taxon>
        <taxon>Sar</taxon>
        <taxon>Stramenopiles</taxon>
        <taxon>Oomycota</taxon>
        <taxon>Peronosporomycetes</taxon>
        <taxon>Peronosporales</taxon>
        <taxon>Peronosporaceae</taxon>
        <taxon>Phytophthora</taxon>
    </lineage>
</organism>
<evidence type="ECO:0000313" key="4">
    <source>
        <dbReference type="Proteomes" id="UP000005238"/>
    </source>
</evidence>
<accession>H3GBI1</accession>
<dbReference type="PANTHER" id="PTHR42648">
    <property type="entry name" value="TRANSPOSASE, PUTATIVE-RELATED"/>
    <property type="match status" value="1"/>
</dbReference>
<dbReference type="PANTHER" id="PTHR42648:SF28">
    <property type="entry name" value="TRANSPOSON-ENCODED PROTEIN WITH RIBONUCLEASE H-LIKE AND RETROVIRUS ZINC FINGER-LIKE DOMAINS"/>
    <property type="match status" value="1"/>
</dbReference>
<feature type="region of interest" description="Disordered" evidence="1">
    <location>
        <begin position="189"/>
        <end position="249"/>
    </location>
</feature>
<dbReference type="InterPro" id="IPR012337">
    <property type="entry name" value="RNaseH-like_sf"/>
</dbReference>
<reference evidence="3" key="2">
    <citation type="submission" date="2015-06" db="UniProtKB">
        <authorList>
            <consortium name="EnsemblProtists"/>
        </authorList>
    </citation>
    <scope>IDENTIFICATION</scope>
    <source>
        <strain evidence="3">Pr102</strain>
    </source>
</reference>
<keyword evidence="4" id="KW-1185">Reference proteome</keyword>
<protein>
    <recommendedName>
        <fullName evidence="2">Integrase catalytic domain-containing protein</fullName>
    </recommendedName>
</protein>
<dbReference type="PROSITE" id="PS50994">
    <property type="entry name" value="INTEGRASE"/>
    <property type="match status" value="1"/>
</dbReference>
<dbReference type="GO" id="GO:0003676">
    <property type="term" value="F:nucleic acid binding"/>
    <property type="evidence" value="ECO:0007669"/>
    <property type="project" value="InterPro"/>
</dbReference>
<name>H3GBI1_PHYRM</name>
<reference evidence="4" key="1">
    <citation type="journal article" date="2006" name="Science">
        <title>Phytophthora genome sequences uncover evolutionary origins and mechanisms of pathogenesis.</title>
        <authorList>
            <person name="Tyler B.M."/>
            <person name="Tripathy S."/>
            <person name="Zhang X."/>
            <person name="Dehal P."/>
            <person name="Jiang R.H."/>
            <person name="Aerts A."/>
            <person name="Arredondo F.D."/>
            <person name="Baxter L."/>
            <person name="Bensasson D."/>
            <person name="Beynon J.L."/>
            <person name="Chapman J."/>
            <person name="Damasceno C.M."/>
            <person name="Dorrance A.E."/>
            <person name="Dou D."/>
            <person name="Dickerman A.W."/>
            <person name="Dubchak I.L."/>
            <person name="Garbelotto M."/>
            <person name="Gijzen M."/>
            <person name="Gordon S.G."/>
            <person name="Govers F."/>
            <person name="Grunwald N.J."/>
            <person name="Huang W."/>
            <person name="Ivors K.L."/>
            <person name="Jones R.W."/>
            <person name="Kamoun S."/>
            <person name="Krampis K."/>
            <person name="Lamour K.H."/>
            <person name="Lee M.K."/>
            <person name="McDonald W.H."/>
            <person name="Medina M."/>
            <person name="Meijer H.J."/>
            <person name="Nordberg E.K."/>
            <person name="Maclean D.J."/>
            <person name="Ospina-Giraldo M.D."/>
            <person name="Morris P.F."/>
            <person name="Phuntumart V."/>
            <person name="Putnam N.H."/>
            <person name="Rash S."/>
            <person name="Rose J.K."/>
            <person name="Sakihama Y."/>
            <person name="Salamov A.A."/>
            <person name="Savidor A."/>
            <person name="Scheuring C.F."/>
            <person name="Smith B.M."/>
            <person name="Sobral B.W."/>
            <person name="Terry A."/>
            <person name="Torto-Alalibo T.A."/>
            <person name="Win J."/>
            <person name="Xu Z."/>
            <person name="Zhang H."/>
            <person name="Grigoriev I.V."/>
            <person name="Rokhsar D.S."/>
            <person name="Boore J.L."/>
        </authorList>
    </citation>
    <scope>NUCLEOTIDE SEQUENCE [LARGE SCALE GENOMIC DNA]</scope>
    <source>
        <strain evidence="4">Pr102</strain>
    </source>
</reference>
<dbReference type="GO" id="GO:0015074">
    <property type="term" value="P:DNA integration"/>
    <property type="evidence" value="ECO:0007669"/>
    <property type="project" value="InterPro"/>
</dbReference>
<dbReference type="eggNOG" id="KOG0017">
    <property type="taxonomic scope" value="Eukaryota"/>
</dbReference>
<dbReference type="AlphaFoldDB" id="H3GBI1"/>
<evidence type="ECO:0000256" key="1">
    <source>
        <dbReference type="SAM" id="MobiDB-lite"/>
    </source>
</evidence>
<dbReference type="HOGENOM" id="CLU_985074_0_0_1"/>